<comment type="caution">
    <text evidence="9">The sequence shown here is derived from an EMBL/GenBank/DDBJ whole genome shotgun (WGS) entry which is preliminary data.</text>
</comment>
<keyword evidence="10" id="KW-1185">Reference proteome</keyword>
<dbReference type="Pfam" id="PF00206">
    <property type="entry name" value="Lyase_1"/>
    <property type="match status" value="1"/>
</dbReference>
<dbReference type="EC" id="4.3.2.1" evidence="3 6"/>
<evidence type="ECO:0000256" key="3">
    <source>
        <dbReference type="ARBA" id="ARBA00012338"/>
    </source>
</evidence>
<dbReference type="Gene3D" id="1.20.200.10">
    <property type="entry name" value="Fumarase/aspartase (Central domain)"/>
    <property type="match status" value="1"/>
</dbReference>
<dbReference type="InterPro" id="IPR024083">
    <property type="entry name" value="Fumarase/histidase_N"/>
</dbReference>
<dbReference type="PRINTS" id="PR00145">
    <property type="entry name" value="ARGSUCLYASE"/>
</dbReference>
<name>A0ABV7F7W1_9BURK</name>
<gene>
    <name evidence="6 9" type="primary">argH</name>
    <name evidence="9" type="ORF">ACFOFO_17035</name>
</gene>
<evidence type="ECO:0000313" key="9">
    <source>
        <dbReference type="EMBL" id="MFC3109650.1"/>
    </source>
</evidence>
<evidence type="ECO:0000256" key="1">
    <source>
        <dbReference type="ARBA" id="ARBA00000985"/>
    </source>
</evidence>
<reference evidence="10" key="1">
    <citation type="journal article" date="2019" name="Int. J. Syst. Evol. Microbiol.">
        <title>The Global Catalogue of Microorganisms (GCM) 10K type strain sequencing project: providing services to taxonomists for standard genome sequencing and annotation.</title>
        <authorList>
            <consortium name="The Broad Institute Genomics Platform"/>
            <consortium name="The Broad Institute Genome Sequencing Center for Infectious Disease"/>
            <person name="Wu L."/>
            <person name="Ma J."/>
        </authorList>
    </citation>
    <scope>NUCLEOTIDE SEQUENCE [LARGE SCALE GENOMIC DNA]</scope>
    <source>
        <strain evidence="10">KCTC 42986</strain>
    </source>
</reference>
<comment type="similarity">
    <text evidence="6">Belongs to the lyase 1 family. Argininosuccinate lyase subfamily.</text>
</comment>
<protein>
    <recommendedName>
        <fullName evidence="3 6">Argininosuccinate lyase</fullName>
        <shortName evidence="6">ASAL</shortName>
        <ecNumber evidence="3 6">4.3.2.1</ecNumber>
    </recommendedName>
    <alternativeName>
        <fullName evidence="6">Arginosuccinase</fullName>
    </alternativeName>
</protein>
<comment type="pathway">
    <text evidence="2 6">Amino-acid biosynthesis; L-arginine biosynthesis; L-arginine from L-ornithine and carbamoyl phosphate: step 3/3.</text>
</comment>
<evidence type="ECO:0000256" key="2">
    <source>
        <dbReference type="ARBA" id="ARBA00004941"/>
    </source>
</evidence>
<dbReference type="CDD" id="cd01359">
    <property type="entry name" value="Argininosuccinate_lyase"/>
    <property type="match status" value="1"/>
</dbReference>
<organism evidence="9 10">
    <name type="scientific">Undibacterium arcticum</name>
    <dbReference type="NCBI Taxonomy" id="1762892"/>
    <lineage>
        <taxon>Bacteria</taxon>
        <taxon>Pseudomonadati</taxon>
        <taxon>Pseudomonadota</taxon>
        <taxon>Betaproteobacteria</taxon>
        <taxon>Burkholderiales</taxon>
        <taxon>Oxalobacteraceae</taxon>
        <taxon>Undibacterium</taxon>
    </lineage>
</organism>
<dbReference type="NCBIfam" id="TIGR00838">
    <property type="entry name" value="argH"/>
    <property type="match status" value="1"/>
</dbReference>
<dbReference type="Gene3D" id="1.10.40.30">
    <property type="entry name" value="Fumarase/aspartase (C-terminal domain)"/>
    <property type="match status" value="1"/>
</dbReference>
<evidence type="ECO:0000259" key="8">
    <source>
        <dbReference type="Pfam" id="PF14698"/>
    </source>
</evidence>
<dbReference type="Pfam" id="PF14698">
    <property type="entry name" value="ASL_C2"/>
    <property type="match status" value="1"/>
</dbReference>
<keyword evidence="4 6" id="KW-0055">Arginine biosynthesis</keyword>
<dbReference type="PRINTS" id="PR00149">
    <property type="entry name" value="FUMRATELYASE"/>
</dbReference>
<dbReference type="InterPro" id="IPR008948">
    <property type="entry name" value="L-Aspartase-like"/>
</dbReference>
<evidence type="ECO:0000256" key="4">
    <source>
        <dbReference type="ARBA" id="ARBA00022571"/>
    </source>
</evidence>
<dbReference type="InterPro" id="IPR029419">
    <property type="entry name" value="Arg_succ_lyase_C"/>
</dbReference>
<dbReference type="InterPro" id="IPR000362">
    <property type="entry name" value="Fumarate_lyase_fam"/>
</dbReference>
<keyword evidence="6" id="KW-0028">Amino-acid biosynthesis</keyword>
<keyword evidence="5 6" id="KW-0456">Lyase</keyword>
<evidence type="ECO:0000256" key="5">
    <source>
        <dbReference type="ARBA" id="ARBA00023239"/>
    </source>
</evidence>
<dbReference type="RefSeq" id="WP_390332133.1">
    <property type="nucleotide sequence ID" value="NZ_JBHRTP010000054.1"/>
</dbReference>
<dbReference type="Proteomes" id="UP001595530">
    <property type="component" value="Unassembled WGS sequence"/>
</dbReference>
<feature type="domain" description="Fumarate lyase N-terminal" evidence="7">
    <location>
        <begin position="15"/>
        <end position="308"/>
    </location>
</feature>
<dbReference type="PROSITE" id="PS00163">
    <property type="entry name" value="FUMARATE_LYASES"/>
    <property type="match status" value="1"/>
</dbReference>
<dbReference type="InterPro" id="IPR009049">
    <property type="entry name" value="Argininosuccinate_lyase"/>
</dbReference>
<comment type="subcellular location">
    <subcellularLocation>
        <location evidence="6">Cytoplasm</location>
    </subcellularLocation>
</comment>
<accession>A0ABV7F7W1</accession>
<evidence type="ECO:0000256" key="6">
    <source>
        <dbReference type="HAMAP-Rule" id="MF_00006"/>
    </source>
</evidence>
<evidence type="ECO:0000313" key="10">
    <source>
        <dbReference type="Proteomes" id="UP001595530"/>
    </source>
</evidence>
<proteinExistence type="inferred from homology"/>
<sequence>MTAQLSKKGEAWSARFSEPVSDLVKRYTASVFFDKRLAPFDIEGSLAHAEMLQAQHIIDAQDYADIQRGMEQIRTEIADGKFEWLLDLEDVHLNIEKRLTELVGDAGKRLHTGRSRNDQVATDIRLYVRAAIDDINGLLRDLRLALVDLAEQHADTILPGFTHMQVAQPITFGHHILAYVEMFGRDAERMADCRKRVNRLPLGAAALAGTTFPIDRERVAKTLGFDDVCHNSLDAVSDRDFAIEFCAAAALVMTHISRMAEELVIWMSPRVGFIDIADRFCTGSSIMPQKKNPDVPELARGKTGRVNGHLIALLTLMKGQPLAYNKDNQEDKEPLFDTVDTLTDTLRIFADMAGGITVKPAAMRDAALQGYATATDLADYLVKKGLPFRDAHEAVARAVRVCVDKGCDLSDLTLDEMHKFSDLIELDVFQVLTLEGSVAARDHVGGTAPNQVRKAIARVRAQLG</sequence>
<dbReference type="HAMAP" id="MF_00006">
    <property type="entry name" value="Arg_succ_lyase"/>
    <property type="match status" value="1"/>
</dbReference>
<comment type="catalytic activity">
    <reaction evidence="1 6">
        <text>2-(N(omega)-L-arginino)succinate = fumarate + L-arginine</text>
        <dbReference type="Rhea" id="RHEA:24020"/>
        <dbReference type="ChEBI" id="CHEBI:29806"/>
        <dbReference type="ChEBI" id="CHEBI:32682"/>
        <dbReference type="ChEBI" id="CHEBI:57472"/>
        <dbReference type="EC" id="4.3.2.1"/>
    </reaction>
</comment>
<keyword evidence="6" id="KW-0963">Cytoplasm</keyword>
<dbReference type="GO" id="GO:0004056">
    <property type="term" value="F:argininosuccinate lyase activity"/>
    <property type="evidence" value="ECO:0007669"/>
    <property type="project" value="UniProtKB-EC"/>
</dbReference>
<dbReference type="SUPFAM" id="SSF48557">
    <property type="entry name" value="L-aspartase-like"/>
    <property type="match status" value="1"/>
</dbReference>
<dbReference type="EMBL" id="JBHRTP010000054">
    <property type="protein sequence ID" value="MFC3109650.1"/>
    <property type="molecule type" value="Genomic_DNA"/>
</dbReference>
<dbReference type="PANTHER" id="PTHR43814:SF1">
    <property type="entry name" value="ARGININOSUCCINATE LYASE"/>
    <property type="match status" value="1"/>
</dbReference>
<dbReference type="InterPro" id="IPR022761">
    <property type="entry name" value="Fumarate_lyase_N"/>
</dbReference>
<dbReference type="InterPro" id="IPR020557">
    <property type="entry name" value="Fumarate_lyase_CS"/>
</dbReference>
<dbReference type="Gene3D" id="1.10.275.10">
    <property type="entry name" value="Fumarase/aspartase (N-terminal domain)"/>
    <property type="match status" value="1"/>
</dbReference>
<feature type="domain" description="Argininosuccinate lyase C-terminal" evidence="8">
    <location>
        <begin position="371"/>
        <end position="439"/>
    </location>
</feature>
<dbReference type="PANTHER" id="PTHR43814">
    <property type="entry name" value="ARGININOSUCCINATE LYASE"/>
    <property type="match status" value="1"/>
</dbReference>
<evidence type="ECO:0000259" key="7">
    <source>
        <dbReference type="Pfam" id="PF00206"/>
    </source>
</evidence>